<dbReference type="OrthoDB" id="543142at2759"/>
<name>A0A0D2JRF3_9CHLO</name>
<evidence type="ECO:0000259" key="3">
    <source>
        <dbReference type="SMART" id="SM00645"/>
    </source>
</evidence>
<dbReference type="SUPFAM" id="SSF54001">
    <property type="entry name" value="Cysteine proteinases"/>
    <property type="match status" value="1"/>
</dbReference>
<dbReference type="GeneID" id="25739217"/>
<keyword evidence="5" id="KW-1185">Reference proteome</keyword>
<dbReference type="InterPro" id="IPR000668">
    <property type="entry name" value="Peptidase_C1A_C"/>
</dbReference>
<protein>
    <submittedName>
        <fullName evidence="4">Cysteine protease-related protein</fullName>
    </submittedName>
</protein>
<dbReference type="AlphaFoldDB" id="A0A0D2JRF3"/>
<sequence length="451" mass="48386">MGGFSAIGQPKDQGTCTSCVAFAILAAVQSAVACALRRDASSSLSEQDFFFCKSLVLREKRDCNSVWNMRSGVEAFMATMDAKKLPVTETCLPYDPSNPSCSYECTDVEPFLQQGVFSFKALTTEWDMQNHIRTFFESNPSGIYTGHGPKATYQESHAVVLVGYDLDKGYWIVKNSWGVNFAAGGFCKVAFQVDGIGFPDDTFGFYFAPDKPPPKPFNRLSLSSSRPGCYNYRTLPSDYVSKVAATWEVPIQQLLLDNSDSIPAGVEAGRMLGDTTLTLCNIKVPGTPATQGQPSVPATAAPAPSSTPASGPGYKLQMGSYTGTVTCDAGFTVTGRGGELQTTIVMSTQPGAGGASVVLRLSAEWRGIFSWRCNYGMMSLCARDDDRQCAGGQEAWRCKVTGITTWDDTCAGQAVGRATVARVCYAGNILAAKELSPTCKRLSGDLVLKMP</sequence>
<dbReference type="EMBL" id="KK101239">
    <property type="protein sequence ID" value="KIZ01623.1"/>
    <property type="molecule type" value="Genomic_DNA"/>
</dbReference>
<evidence type="ECO:0000256" key="2">
    <source>
        <dbReference type="SAM" id="MobiDB-lite"/>
    </source>
</evidence>
<dbReference type="Proteomes" id="UP000054498">
    <property type="component" value="Unassembled WGS sequence"/>
</dbReference>
<keyword evidence="4" id="KW-0645">Protease</keyword>
<evidence type="ECO:0000313" key="4">
    <source>
        <dbReference type="EMBL" id="KIZ01623.1"/>
    </source>
</evidence>
<comment type="similarity">
    <text evidence="1">Belongs to the peptidase C1 family.</text>
</comment>
<dbReference type="PRINTS" id="PR00705">
    <property type="entry name" value="PAPAIN"/>
</dbReference>
<keyword evidence="4" id="KW-0378">Hydrolase</keyword>
<dbReference type="Pfam" id="PF00112">
    <property type="entry name" value="Peptidase_C1"/>
    <property type="match status" value="1"/>
</dbReference>
<accession>A0A0D2JRF3</accession>
<dbReference type="InterPro" id="IPR038765">
    <property type="entry name" value="Papain-like_cys_pep_sf"/>
</dbReference>
<dbReference type="Gene3D" id="3.90.70.10">
    <property type="entry name" value="Cysteine proteinases"/>
    <property type="match status" value="1"/>
</dbReference>
<feature type="region of interest" description="Disordered" evidence="2">
    <location>
        <begin position="288"/>
        <end position="311"/>
    </location>
</feature>
<dbReference type="GO" id="GO:0006508">
    <property type="term" value="P:proteolysis"/>
    <property type="evidence" value="ECO:0007669"/>
    <property type="project" value="UniProtKB-KW"/>
</dbReference>
<dbReference type="InterPro" id="IPR013128">
    <property type="entry name" value="Peptidase_C1A"/>
</dbReference>
<dbReference type="SMART" id="SM00645">
    <property type="entry name" value="Pept_C1"/>
    <property type="match status" value="1"/>
</dbReference>
<evidence type="ECO:0000256" key="1">
    <source>
        <dbReference type="ARBA" id="ARBA00008455"/>
    </source>
</evidence>
<feature type="compositionally biased region" description="Low complexity" evidence="2">
    <location>
        <begin position="294"/>
        <end position="310"/>
    </location>
</feature>
<dbReference type="GO" id="GO:0008234">
    <property type="term" value="F:cysteine-type peptidase activity"/>
    <property type="evidence" value="ECO:0007669"/>
    <property type="project" value="InterPro"/>
</dbReference>
<gene>
    <name evidence="4" type="ORF">MNEG_6341</name>
</gene>
<reference evidence="4 5" key="1">
    <citation type="journal article" date="2013" name="BMC Genomics">
        <title>Reconstruction of the lipid metabolism for the microalga Monoraphidium neglectum from its genome sequence reveals characteristics suitable for biofuel production.</title>
        <authorList>
            <person name="Bogen C."/>
            <person name="Al-Dilaimi A."/>
            <person name="Albersmeier A."/>
            <person name="Wichmann J."/>
            <person name="Grundmann M."/>
            <person name="Rupp O."/>
            <person name="Lauersen K.J."/>
            <person name="Blifernez-Klassen O."/>
            <person name="Kalinowski J."/>
            <person name="Goesmann A."/>
            <person name="Mussgnug J.H."/>
            <person name="Kruse O."/>
        </authorList>
    </citation>
    <scope>NUCLEOTIDE SEQUENCE [LARGE SCALE GENOMIC DNA]</scope>
    <source>
        <strain evidence="4 5">SAG 48.87</strain>
    </source>
</reference>
<feature type="domain" description="Peptidase C1A papain C-terminal" evidence="3">
    <location>
        <begin position="5"/>
        <end position="206"/>
    </location>
</feature>
<organism evidence="4 5">
    <name type="scientific">Monoraphidium neglectum</name>
    <dbReference type="NCBI Taxonomy" id="145388"/>
    <lineage>
        <taxon>Eukaryota</taxon>
        <taxon>Viridiplantae</taxon>
        <taxon>Chlorophyta</taxon>
        <taxon>core chlorophytes</taxon>
        <taxon>Chlorophyceae</taxon>
        <taxon>CS clade</taxon>
        <taxon>Sphaeropleales</taxon>
        <taxon>Selenastraceae</taxon>
        <taxon>Monoraphidium</taxon>
    </lineage>
</organism>
<evidence type="ECO:0000313" key="5">
    <source>
        <dbReference type="Proteomes" id="UP000054498"/>
    </source>
</evidence>
<dbReference type="PANTHER" id="PTHR12411">
    <property type="entry name" value="CYSTEINE PROTEASE FAMILY C1-RELATED"/>
    <property type="match status" value="1"/>
</dbReference>
<proteinExistence type="inferred from homology"/>
<dbReference type="RefSeq" id="XP_013900642.1">
    <property type="nucleotide sequence ID" value="XM_014045188.1"/>
</dbReference>
<dbReference type="KEGG" id="mng:MNEG_6341"/>